<dbReference type="GO" id="GO:0004674">
    <property type="term" value="F:protein serine/threonine kinase activity"/>
    <property type="evidence" value="ECO:0007669"/>
    <property type="project" value="TreeGrafter"/>
</dbReference>
<dbReference type="FunFam" id="1.10.510.10:FF:000571">
    <property type="entry name" value="Maternal embryonic leucine zipper kinase"/>
    <property type="match status" value="1"/>
</dbReference>
<dbReference type="PANTHER" id="PTHR24346">
    <property type="entry name" value="MAP/MICROTUBULE AFFINITY-REGULATING KINASE"/>
    <property type="match status" value="1"/>
</dbReference>
<feature type="compositionally biased region" description="Polar residues" evidence="4">
    <location>
        <begin position="663"/>
        <end position="672"/>
    </location>
</feature>
<dbReference type="SMART" id="SM00220">
    <property type="entry name" value="S_TKc"/>
    <property type="match status" value="1"/>
</dbReference>
<evidence type="ECO:0000313" key="6">
    <source>
        <dbReference type="EMBL" id="KAF5388621.1"/>
    </source>
</evidence>
<dbReference type="GO" id="GO:0005737">
    <property type="term" value="C:cytoplasm"/>
    <property type="evidence" value="ECO:0007669"/>
    <property type="project" value="TreeGrafter"/>
</dbReference>
<evidence type="ECO:0000256" key="3">
    <source>
        <dbReference type="PROSITE-ProRule" id="PRU10141"/>
    </source>
</evidence>
<sequence length="976" mass="107743">MSLSRYPRVPGKHHDPKQLGYWKLGRILGEGTSGRVRIARHAKTGQMAAIKIIPKNLLTSRAEGLNLAGADAERQEQSLRREVVLMKLIEHPNIMGLYDVWDLPDELFLVLEYVQGGELLEHLSKVLESGEKSLPIPQALSFFQQIVIAVSYCHRLNVYHRDLKLENILVDNDFNVKIADFGLASFQPNSIVRTACGSPHYCAPEVITGYGNYNGAMADVWSCGIILYTLLTCSLPFNAELDDDLKDEILQADVHFPDGIHPDAQDLISRMLTKEPHKRITMSEVQNHPFFLLDKPKIVYRGISSLEQIAMPLKSVDDIDPELLHSLRTLWREASDDDEIRASLTNLDLNWQKGAYHLLFEYRRKRLQAYDEQIAEFAEKHMQKKTRAAKESAGSIPKRTGDRWAPTYSDLPPSRSSIPSRDGPPTPRRAARGGRTLGGATSNMSSDASFIPMQKPSHLIPSRFSEDEIQLDTYDATPYSSSNTLRPPPSGSGRAPSALAPIAVPESDDPKVQAFYNQVLEHLSVLHSRTTTTSTTITTASREDDSDNVAEGIISPNLALMQEIFKDRTMMGVSTATPPVLARINKDNNTSPEDVVHFASGRFHTRPLSLKRKEAETASTTPPTGSPATKQHRPKRPTITTANLNTGPNPADKENARSDAVTRTDNNCSSNSAGIVKKKKLSLRKAFLSLGGTTATSPPTGRCGNRKRVQILHPVLQGAPTRTQNQRPSSSSKLKKKRSLQGNVNVNNTLLPSSKPKPSSDSTSSDNSSSPTSFLSPFSAPASASPTSSSTIPHESFLLSPMSTGSSNYSSGSSSGWFASVFKFAKPEVFTLFSMHGVHTTRNECRRLLMDLDVRVILEEEQEEGPDRIGGILKCKIDEIKLDRGTNGGVTSGLKATKFKIIVRRSREGQVQRDTTNGVYLIFVHEKGSTESFREICRRIKREWSLNDAASQTPEQLVPSPIPPLATRRAELLSPV</sequence>
<keyword evidence="2 3" id="KW-0067">ATP-binding</keyword>
<protein>
    <recommendedName>
        <fullName evidence="5">Protein kinase domain-containing protein</fullName>
    </recommendedName>
</protein>
<accession>A0A8H5HS66</accession>
<feature type="region of interest" description="Disordered" evidence="4">
    <location>
        <begin position="604"/>
        <end position="672"/>
    </location>
</feature>
<dbReference type="PROSITE" id="PS50011">
    <property type="entry name" value="PROTEIN_KINASE_DOM"/>
    <property type="match status" value="1"/>
</dbReference>
<comment type="caution">
    <text evidence="6">The sequence shown here is derived from an EMBL/GenBank/DDBJ whole genome shotgun (WGS) entry which is preliminary data.</text>
</comment>
<dbReference type="PROSITE" id="PS00107">
    <property type="entry name" value="PROTEIN_KINASE_ATP"/>
    <property type="match status" value="1"/>
</dbReference>
<feature type="domain" description="Protein kinase" evidence="5">
    <location>
        <begin position="22"/>
        <end position="291"/>
    </location>
</feature>
<proteinExistence type="predicted"/>
<feature type="region of interest" description="Disordered" evidence="4">
    <location>
        <begin position="385"/>
        <end position="453"/>
    </location>
</feature>
<dbReference type="GO" id="GO:0035556">
    <property type="term" value="P:intracellular signal transduction"/>
    <property type="evidence" value="ECO:0007669"/>
    <property type="project" value="TreeGrafter"/>
</dbReference>
<dbReference type="SUPFAM" id="SSF56112">
    <property type="entry name" value="Protein kinase-like (PK-like)"/>
    <property type="match status" value="1"/>
</dbReference>
<feature type="region of interest" description="Disordered" evidence="4">
    <location>
        <begin position="476"/>
        <end position="497"/>
    </location>
</feature>
<dbReference type="InterPro" id="IPR011009">
    <property type="entry name" value="Kinase-like_dom_sf"/>
</dbReference>
<dbReference type="OrthoDB" id="193931at2759"/>
<evidence type="ECO:0000313" key="7">
    <source>
        <dbReference type="Proteomes" id="UP000518752"/>
    </source>
</evidence>
<evidence type="ECO:0000256" key="2">
    <source>
        <dbReference type="ARBA" id="ARBA00022840"/>
    </source>
</evidence>
<dbReference type="EMBL" id="JAACJN010000028">
    <property type="protein sequence ID" value="KAF5388621.1"/>
    <property type="molecule type" value="Genomic_DNA"/>
</dbReference>
<feature type="compositionally biased region" description="Low complexity" evidence="4">
    <location>
        <begin position="617"/>
        <end position="629"/>
    </location>
</feature>
<keyword evidence="7" id="KW-1185">Reference proteome</keyword>
<dbReference type="PANTHER" id="PTHR24346:SF110">
    <property type="entry name" value="NON-SPECIFIC SERINE_THREONINE PROTEIN KINASE"/>
    <property type="match status" value="1"/>
</dbReference>
<evidence type="ECO:0000256" key="1">
    <source>
        <dbReference type="ARBA" id="ARBA00022741"/>
    </source>
</evidence>
<dbReference type="GO" id="GO:0005524">
    <property type="term" value="F:ATP binding"/>
    <property type="evidence" value="ECO:0007669"/>
    <property type="project" value="UniProtKB-UniRule"/>
</dbReference>
<feature type="compositionally biased region" description="Basic and acidic residues" evidence="4">
    <location>
        <begin position="651"/>
        <end position="662"/>
    </location>
</feature>
<feature type="compositionally biased region" description="Low complexity" evidence="4">
    <location>
        <begin position="748"/>
        <end position="791"/>
    </location>
</feature>
<dbReference type="Gene3D" id="1.10.510.10">
    <property type="entry name" value="Transferase(Phosphotransferase) domain 1"/>
    <property type="match status" value="1"/>
</dbReference>
<feature type="compositionally biased region" description="Polar residues" evidence="4">
    <location>
        <begin position="638"/>
        <end position="648"/>
    </location>
</feature>
<gene>
    <name evidence="6" type="ORF">D9757_004751</name>
</gene>
<dbReference type="Proteomes" id="UP000518752">
    <property type="component" value="Unassembled WGS sequence"/>
</dbReference>
<dbReference type="InterPro" id="IPR017441">
    <property type="entry name" value="Protein_kinase_ATP_BS"/>
</dbReference>
<dbReference type="InterPro" id="IPR000719">
    <property type="entry name" value="Prot_kinase_dom"/>
</dbReference>
<organism evidence="6 7">
    <name type="scientific">Collybiopsis confluens</name>
    <dbReference type="NCBI Taxonomy" id="2823264"/>
    <lineage>
        <taxon>Eukaryota</taxon>
        <taxon>Fungi</taxon>
        <taxon>Dikarya</taxon>
        <taxon>Basidiomycota</taxon>
        <taxon>Agaricomycotina</taxon>
        <taxon>Agaricomycetes</taxon>
        <taxon>Agaricomycetidae</taxon>
        <taxon>Agaricales</taxon>
        <taxon>Marasmiineae</taxon>
        <taxon>Omphalotaceae</taxon>
        <taxon>Collybiopsis</taxon>
    </lineage>
</organism>
<dbReference type="Pfam" id="PF00069">
    <property type="entry name" value="Pkinase"/>
    <property type="match status" value="1"/>
</dbReference>
<evidence type="ECO:0000256" key="4">
    <source>
        <dbReference type="SAM" id="MobiDB-lite"/>
    </source>
</evidence>
<feature type="binding site" evidence="3">
    <location>
        <position position="51"/>
    </location>
    <ligand>
        <name>ATP</name>
        <dbReference type="ChEBI" id="CHEBI:30616"/>
    </ligand>
</feature>
<dbReference type="PROSITE" id="PS00108">
    <property type="entry name" value="PROTEIN_KINASE_ST"/>
    <property type="match status" value="1"/>
</dbReference>
<dbReference type="AlphaFoldDB" id="A0A8H5HS66"/>
<name>A0A8H5HS66_9AGAR</name>
<dbReference type="InterPro" id="IPR008271">
    <property type="entry name" value="Ser/Thr_kinase_AS"/>
</dbReference>
<keyword evidence="1 3" id="KW-0547">Nucleotide-binding</keyword>
<reference evidence="6 7" key="1">
    <citation type="journal article" date="2020" name="ISME J.">
        <title>Uncovering the hidden diversity of litter-decomposition mechanisms in mushroom-forming fungi.</title>
        <authorList>
            <person name="Floudas D."/>
            <person name="Bentzer J."/>
            <person name="Ahren D."/>
            <person name="Johansson T."/>
            <person name="Persson P."/>
            <person name="Tunlid A."/>
        </authorList>
    </citation>
    <scope>NUCLEOTIDE SEQUENCE [LARGE SCALE GENOMIC DNA]</scope>
    <source>
        <strain evidence="6 7">CBS 406.79</strain>
    </source>
</reference>
<feature type="region of interest" description="Disordered" evidence="4">
    <location>
        <begin position="714"/>
        <end position="793"/>
    </location>
</feature>
<evidence type="ECO:0000259" key="5">
    <source>
        <dbReference type="PROSITE" id="PS50011"/>
    </source>
</evidence>